<name>A0ABQ1LWQ9_9PROT</name>
<evidence type="ECO:0000256" key="1">
    <source>
        <dbReference type="ARBA" id="ARBA00008950"/>
    </source>
</evidence>
<dbReference type="SUPFAM" id="SSF56300">
    <property type="entry name" value="Metallo-dependent phosphatases"/>
    <property type="match status" value="1"/>
</dbReference>
<dbReference type="InterPro" id="IPR024654">
    <property type="entry name" value="Calcineurin-like_PHP_lpxH"/>
</dbReference>
<comment type="similarity">
    <text evidence="1">Belongs to the metallophosphoesterase superfamily. YfcE family.</text>
</comment>
<dbReference type="PANTHER" id="PTHR42850">
    <property type="entry name" value="METALLOPHOSPHOESTERASE"/>
    <property type="match status" value="1"/>
</dbReference>
<proteinExistence type="inferred from homology"/>
<organism evidence="3 4">
    <name type="scientific">Asaia siamensis</name>
    <dbReference type="NCBI Taxonomy" id="110479"/>
    <lineage>
        <taxon>Bacteria</taxon>
        <taxon>Pseudomonadati</taxon>
        <taxon>Pseudomonadota</taxon>
        <taxon>Alphaproteobacteria</taxon>
        <taxon>Acetobacterales</taxon>
        <taxon>Acetobacteraceae</taxon>
        <taxon>Asaia</taxon>
    </lineage>
</organism>
<dbReference type="GO" id="GO:0032259">
    <property type="term" value="P:methylation"/>
    <property type="evidence" value="ECO:0007669"/>
    <property type="project" value="UniProtKB-KW"/>
</dbReference>
<feature type="domain" description="Calcineurin-like phosphoesterase" evidence="2">
    <location>
        <begin position="1"/>
        <end position="181"/>
    </location>
</feature>
<dbReference type="Proteomes" id="UP000637769">
    <property type="component" value="Unassembled WGS sequence"/>
</dbReference>
<evidence type="ECO:0000313" key="4">
    <source>
        <dbReference type="Proteomes" id="UP000637769"/>
    </source>
</evidence>
<keyword evidence="3" id="KW-0489">Methyltransferase</keyword>
<reference evidence="4" key="1">
    <citation type="journal article" date="2019" name="Int. J. Syst. Evol. Microbiol.">
        <title>The Global Catalogue of Microorganisms (GCM) 10K type strain sequencing project: providing services to taxonomists for standard genome sequencing and annotation.</title>
        <authorList>
            <consortium name="The Broad Institute Genomics Platform"/>
            <consortium name="The Broad Institute Genome Sequencing Center for Infectious Disease"/>
            <person name="Wu L."/>
            <person name="Ma J."/>
        </authorList>
    </citation>
    <scope>NUCLEOTIDE SEQUENCE [LARGE SCALE GENOMIC DNA]</scope>
    <source>
        <strain evidence="4">CCM 7132</strain>
    </source>
</reference>
<dbReference type="RefSeq" id="WP_188426145.1">
    <property type="nucleotide sequence ID" value="NZ_BMCH01000003.1"/>
</dbReference>
<evidence type="ECO:0000259" key="2">
    <source>
        <dbReference type="Pfam" id="PF12850"/>
    </source>
</evidence>
<dbReference type="InterPro" id="IPR029052">
    <property type="entry name" value="Metallo-depent_PP-like"/>
</dbReference>
<dbReference type="PANTHER" id="PTHR42850:SF2">
    <property type="entry name" value="BLL5683 PROTEIN"/>
    <property type="match status" value="1"/>
</dbReference>
<dbReference type="Gene3D" id="3.60.21.10">
    <property type="match status" value="1"/>
</dbReference>
<dbReference type="InterPro" id="IPR011152">
    <property type="entry name" value="Pesterase_MJ0912"/>
</dbReference>
<dbReference type="Pfam" id="PF12850">
    <property type="entry name" value="Metallophos_2"/>
    <property type="match status" value="1"/>
</dbReference>
<comment type="caution">
    <text evidence="3">The sequence shown here is derived from an EMBL/GenBank/DDBJ whole genome shotgun (WGS) entry which is preliminary data.</text>
</comment>
<keyword evidence="4" id="KW-1185">Reference proteome</keyword>
<keyword evidence="3" id="KW-0808">Transferase</keyword>
<dbReference type="CDD" id="cd00838">
    <property type="entry name" value="MPP_superfamily"/>
    <property type="match status" value="1"/>
</dbReference>
<protein>
    <submittedName>
        <fullName evidence="3">DNA methylase</fullName>
    </submittedName>
</protein>
<dbReference type="GO" id="GO:0008168">
    <property type="term" value="F:methyltransferase activity"/>
    <property type="evidence" value="ECO:0007669"/>
    <property type="project" value="UniProtKB-KW"/>
</dbReference>
<dbReference type="EMBL" id="BMCH01000003">
    <property type="protein sequence ID" value="GGC30426.1"/>
    <property type="molecule type" value="Genomic_DNA"/>
</dbReference>
<evidence type="ECO:0000313" key="3">
    <source>
        <dbReference type="EMBL" id="GGC30426.1"/>
    </source>
</evidence>
<dbReference type="InterPro" id="IPR050126">
    <property type="entry name" value="Ap4A_hydrolase"/>
</dbReference>
<sequence>MKIAVLADIHGNLTALDAVLADCARHGVDQLVILGDHFSGPLLPFETAERLISLAPTAIAGNHERQLLSQSFHEMGESDRFTCRALAPHHFDWMTRLPATLRLENDILLVHGPPTSDTAYFLETVSAEGLRPATQAEIVTRAEGTDARLILCGHTHIQRTVAFGGGRLALNPGSVGLPAYEDNEPFPHQISNASPHARYARLNGVDGSWAASFHTVAYDWEQAAQIAERNGRSDWARALRTGRL</sequence>
<accession>A0ABQ1LWQ9</accession>
<gene>
    <name evidence="3" type="ORF">GCM10007207_14920</name>
</gene>
<dbReference type="PIRSF" id="PIRSF000883">
    <property type="entry name" value="Pesterase_MJ0912"/>
    <property type="match status" value="1"/>
</dbReference>